<gene>
    <name evidence="2" type="ORF">G2W53_033878</name>
</gene>
<feature type="compositionally biased region" description="Basic and acidic residues" evidence="1">
    <location>
        <begin position="115"/>
        <end position="138"/>
    </location>
</feature>
<organism evidence="2 3">
    <name type="scientific">Senna tora</name>
    <dbReference type="NCBI Taxonomy" id="362788"/>
    <lineage>
        <taxon>Eukaryota</taxon>
        <taxon>Viridiplantae</taxon>
        <taxon>Streptophyta</taxon>
        <taxon>Embryophyta</taxon>
        <taxon>Tracheophyta</taxon>
        <taxon>Spermatophyta</taxon>
        <taxon>Magnoliopsida</taxon>
        <taxon>eudicotyledons</taxon>
        <taxon>Gunneridae</taxon>
        <taxon>Pentapetalae</taxon>
        <taxon>rosids</taxon>
        <taxon>fabids</taxon>
        <taxon>Fabales</taxon>
        <taxon>Fabaceae</taxon>
        <taxon>Caesalpinioideae</taxon>
        <taxon>Cassia clade</taxon>
        <taxon>Senna</taxon>
    </lineage>
</organism>
<dbReference type="Proteomes" id="UP000634136">
    <property type="component" value="Unassembled WGS sequence"/>
</dbReference>
<dbReference type="EMBL" id="JAAIUW010000010">
    <property type="protein sequence ID" value="KAF7812902.1"/>
    <property type="molecule type" value="Genomic_DNA"/>
</dbReference>
<evidence type="ECO:0000313" key="3">
    <source>
        <dbReference type="Proteomes" id="UP000634136"/>
    </source>
</evidence>
<sequence length="147" mass="17145">MENMAEVKVKKEGLSILVWVDLGKEKSGRVEEVVVALVDMEVWFSGGRRERENRWEREKGIWWLTVGGGKRKQRGRWKSGGTWPWLCCGWRLSMALLRRLWRHGGGSGGYGGLREGGEEERLTRWQRESQKQNKEKEKQGRKRGGYL</sequence>
<comment type="caution">
    <text evidence="2">The sequence shown here is derived from an EMBL/GenBank/DDBJ whole genome shotgun (WGS) entry which is preliminary data.</text>
</comment>
<feature type="region of interest" description="Disordered" evidence="1">
    <location>
        <begin position="105"/>
        <end position="147"/>
    </location>
</feature>
<keyword evidence="3" id="KW-1185">Reference proteome</keyword>
<protein>
    <submittedName>
        <fullName evidence="2">Uncharacterized protein</fullName>
    </submittedName>
</protein>
<evidence type="ECO:0000313" key="2">
    <source>
        <dbReference type="EMBL" id="KAF7812902.1"/>
    </source>
</evidence>
<accession>A0A834W8E4</accession>
<reference evidence="2" key="1">
    <citation type="submission" date="2020-09" db="EMBL/GenBank/DDBJ databases">
        <title>Genome-Enabled Discovery of Anthraquinone Biosynthesis in Senna tora.</title>
        <authorList>
            <person name="Kang S.-H."/>
            <person name="Pandey R.P."/>
            <person name="Lee C.-M."/>
            <person name="Sim J.-S."/>
            <person name="Jeong J.-T."/>
            <person name="Choi B.-S."/>
            <person name="Jung M."/>
            <person name="Ginzburg D."/>
            <person name="Zhao K."/>
            <person name="Won S.Y."/>
            <person name="Oh T.-J."/>
            <person name="Yu Y."/>
            <person name="Kim N.-H."/>
            <person name="Lee O.R."/>
            <person name="Lee T.-H."/>
            <person name="Bashyal P."/>
            <person name="Kim T.-S."/>
            <person name="Lee W.-H."/>
            <person name="Kawkins C."/>
            <person name="Kim C.-K."/>
            <person name="Kim J.S."/>
            <person name="Ahn B.O."/>
            <person name="Rhee S.Y."/>
            <person name="Sohng J.K."/>
        </authorList>
    </citation>
    <scope>NUCLEOTIDE SEQUENCE</scope>
    <source>
        <tissue evidence="2">Leaf</tissue>
    </source>
</reference>
<dbReference type="AlphaFoldDB" id="A0A834W8E4"/>
<evidence type="ECO:0000256" key="1">
    <source>
        <dbReference type="SAM" id="MobiDB-lite"/>
    </source>
</evidence>
<proteinExistence type="predicted"/>
<feature type="compositionally biased region" description="Gly residues" evidence="1">
    <location>
        <begin position="105"/>
        <end position="114"/>
    </location>
</feature>
<name>A0A834W8E4_9FABA</name>